<dbReference type="Proteomes" id="UP001257060">
    <property type="component" value="Unassembled WGS sequence"/>
</dbReference>
<accession>A0ABU2GAT6</accession>
<name>A0ABU2GAT6_9EURY</name>
<feature type="compositionally biased region" description="Polar residues" evidence="1">
    <location>
        <begin position="175"/>
        <end position="184"/>
    </location>
</feature>
<sequence>MRTSFPLVGVAVWEWDLSSLLVLYWVEAFVTVLVAAAKALLAERGSPSLASGPEPLHELREKRGGWRIRPGWPPVYPRNVPVAASILGFWVVFVLPMSLLLWPSSVESVPSAGLAAGGGENVEWSTSLTARRGPRSFYTMVTEQRTREKPSPNPPHPPIRGLLSHSPTHRFCRTPTGQSSISPL</sequence>
<evidence type="ECO:0000313" key="4">
    <source>
        <dbReference type="Proteomes" id="UP001257060"/>
    </source>
</evidence>
<gene>
    <name evidence="3" type="ORF">NDI76_03985</name>
</gene>
<keyword evidence="4" id="KW-1185">Reference proteome</keyword>
<feature type="region of interest" description="Disordered" evidence="1">
    <location>
        <begin position="142"/>
        <end position="184"/>
    </location>
</feature>
<dbReference type="RefSeq" id="WP_310922720.1">
    <property type="nucleotide sequence ID" value="NZ_JAMQOP010000001.1"/>
</dbReference>
<dbReference type="Pfam" id="PF20108">
    <property type="entry name" value="DUF6498"/>
    <property type="match status" value="1"/>
</dbReference>
<feature type="transmembrane region" description="Helical" evidence="2">
    <location>
        <begin position="20"/>
        <end position="41"/>
    </location>
</feature>
<feature type="transmembrane region" description="Helical" evidence="2">
    <location>
        <begin position="82"/>
        <end position="102"/>
    </location>
</feature>
<proteinExistence type="predicted"/>
<keyword evidence="2" id="KW-0472">Membrane</keyword>
<dbReference type="EMBL" id="JAMQOP010000001">
    <property type="protein sequence ID" value="MDS0297892.1"/>
    <property type="molecule type" value="Genomic_DNA"/>
</dbReference>
<organism evidence="3 4">
    <name type="scientific">Halogeometricum salsisoli</name>
    <dbReference type="NCBI Taxonomy" id="2950536"/>
    <lineage>
        <taxon>Archaea</taxon>
        <taxon>Methanobacteriati</taxon>
        <taxon>Methanobacteriota</taxon>
        <taxon>Stenosarchaea group</taxon>
        <taxon>Halobacteria</taxon>
        <taxon>Halobacteriales</taxon>
        <taxon>Haloferacaceae</taxon>
        <taxon>Halogeometricum</taxon>
    </lineage>
</organism>
<dbReference type="InterPro" id="IPR045466">
    <property type="entry name" value="DUF6498"/>
</dbReference>
<keyword evidence="2" id="KW-0812">Transmembrane</keyword>
<keyword evidence="2" id="KW-1133">Transmembrane helix</keyword>
<protein>
    <submittedName>
        <fullName evidence="3">DUF6498-containing protein</fullName>
    </submittedName>
</protein>
<comment type="caution">
    <text evidence="3">The sequence shown here is derived from an EMBL/GenBank/DDBJ whole genome shotgun (WGS) entry which is preliminary data.</text>
</comment>
<evidence type="ECO:0000256" key="1">
    <source>
        <dbReference type="SAM" id="MobiDB-lite"/>
    </source>
</evidence>
<evidence type="ECO:0000256" key="2">
    <source>
        <dbReference type="SAM" id="Phobius"/>
    </source>
</evidence>
<reference evidence="3 4" key="1">
    <citation type="submission" date="2022-06" db="EMBL/GenBank/DDBJ databases">
        <title>Halogeometricum sp. a new haloarchaeum isolate from saline soil.</title>
        <authorList>
            <person name="Strakova D."/>
            <person name="Galisteo C."/>
            <person name="Sanchez-Porro C."/>
            <person name="Ventosa A."/>
        </authorList>
    </citation>
    <scope>NUCLEOTIDE SEQUENCE [LARGE SCALE GENOMIC DNA]</scope>
    <source>
        <strain evidence="3 4">S1BR25-6</strain>
    </source>
</reference>
<evidence type="ECO:0000313" key="3">
    <source>
        <dbReference type="EMBL" id="MDS0297892.1"/>
    </source>
</evidence>